<evidence type="ECO:0000313" key="2">
    <source>
        <dbReference type="EMBL" id="XCH75818.1"/>
    </source>
</evidence>
<proteinExistence type="predicted"/>
<dbReference type="EMBL" id="CP157762">
    <property type="protein sequence ID" value="XBP95115.1"/>
    <property type="molecule type" value="Genomic_DNA"/>
</dbReference>
<dbReference type="AlphaFoldDB" id="A0AAU8HH50"/>
<dbReference type="RefSeq" id="WP_350935622.1">
    <property type="nucleotide sequence ID" value="NZ_CP157762.1"/>
</dbReference>
<reference evidence="1" key="1">
    <citation type="submission" date="2024-01" db="EMBL/GenBank/DDBJ databases">
        <title>The genome sequence of Micromonospora mangrovi CCTCC AA 2012012.</title>
        <authorList>
            <person name="Gao J."/>
        </authorList>
    </citation>
    <scope>NUCLEOTIDE SEQUENCE</scope>
    <source>
        <strain evidence="1">CCTCC AA 2012012</strain>
    </source>
</reference>
<accession>A0AAU8HH50</accession>
<evidence type="ECO:0000313" key="1">
    <source>
        <dbReference type="EMBL" id="XBP95115.1"/>
    </source>
</evidence>
<dbReference type="EMBL" id="CP159342">
    <property type="protein sequence ID" value="XCH75818.1"/>
    <property type="molecule type" value="Genomic_DNA"/>
</dbReference>
<organism evidence="2">
    <name type="scientific">Micromonospora sp. CCTCC AA 2012012</name>
    <dbReference type="NCBI Taxonomy" id="3111921"/>
    <lineage>
        <taxon>Bacteria</taxon>
        <taxon>Bacillati</taxon>
        <taxon>Actinomycetota</taxon>
        <taxon>Actinomycetes</taxon>
        <taxon>Micromonosporales</taxon>
        <taxon>Micromonosporaceae</taxon>
        <taxon>Micromonospora</taxon>
    </lineage>
</organism>
<sequence length="530" mass="54999">MRVKLRPGTHFAPVPQGIYWTRAGRSFLLTAPAGLYLALDSQLDLLTRGTDVDELATALGESARPAVQRILDTLLDRDMLLDLDRAGAPPAPGEADRYAEVLSYLEAHCADPYRVFARLRATVVPVLGDGPAAAVARRTITGYGAAATATVPPGADLVVLVDDADRPLDLVAAAASLPAGTRVVPVHAGRRIALVGSPETGGLAEFVALARRAGDWAAAEPDGAAPRPLSAVLAGSLATHAVLGALTGTLPAEPAPSLVHGHDVQVQRLPRSPVPAAGDTPEAMLDRLGPLLARWTGPYRRDRDLDLAQMPMSLATAELVAGRGRVAGWGDDRAQAVLSVCLAAARAAVGPAATGIAAAGPTLGHWRADGALRLLGAALLATSTGTATSWEDLPAAARTLWSLLDEHYERAVRVRSHPLPGLDWVLVEVTSADGTVRAAEWGETLELAAWAALSAAVAQAQATPEVHALLAADRVGTHRLAQTAGDRLRRLTDQLDALLAARGERIAGEPDAPDPVVGDAPLVSGPVVLR</sequence>
<name>A0AAU8HH50_9ACTN</name>
<protein>
    <submittedName>
        <fullName evidence="2">Uncharacterized protein</fullName>
    </submittedName>
</protein>
<gene>
    <name evidence="2" type="ORF">ABUL08_06950</name>
    <name evidence="1" type="ORF">VK199_06905</name>
</gene>
<reference evidence="2" key="2">
    <citation type="submission" date="2024-06" db="EMBL/GenBank/DDBJ databases">
        <title>Micromonospora mangrovi CCTCC AA 2012012 genome sequences.</title>
        <authorList>
            <person name="Gao J."/>
        </authorList>
    </citation>
    <scope>NUCLEOTIDE SEQUENCE</scope>
    <source>
        <strain evidence="2">CCTCC AA 2012012</strain>
    </source>
</reference>